<protein>
    <submittedName>
        <fullName evidence="1">Uncharacterized protein</fullName>
    </submittedName>
</protein>
<accession>A0AA39YZ80</accession>
<dbReference type="AlphaFoldDB" id="A0AA39YZ80"/>
<evidence type="ECO:0000313" key="2">
    <source>
        <dbReference type="Proteomes" id="UP001174997"/>
    </source>
</evidence>
<comment type="caution">
    <text evidence="1">The sequence shown here is derived from an EMBL/GenBank/DDBJ whole genome shotgun (WGS) entry which is preliminary data.</text>
</comment>
<name>A0AA39YZ80_9PEZI</name>
<gene>
    <name evidence="1" type="ORF">QBC41DRAFT_36996</name>
</gene>
<keyword evidence="2" id="KW-1185">Reference proteome</keyword>
<evidence type="ECO:0000313" key="1">
    <source>
        <dbReference type="EMBL" id="KAK0661233.1"/>
    </source>
</evidence>
<proteinExistence type="predicted"/>
<dbReference type="EMBL" id="JAULSY010000154">
    <property type="protein sequence ID" value="KAK0661233.1"/>
    <property type="molecule type" value="Genomic_DNA"/>
</dbReference>
<organism evidence="1 2">
    <name type="scientific">Cercophora samala</name>
    <dbReference type="NCBI Taxonomy" id="330535"/>
    <lineage>
        <taxon>Eukaryota</taxon>
        <taxon>Fungi</taxon>
        <taxon>Dikarya</taxon>
        <taxon>Ascomycota</taxon>
        <taxon>Pezizomycotina</taxon>
        <taxon>Sordariomycetes</taxon>
        <taxon>Sordariomycetidae</taxon>
        <taxon>Sordariales</taxon>
        <taxon>Lasiosphaeriaceae</taxon>
        <taxon>Cercophora</taxon>
    </lineage>
</organism>
<dbReference type="Proteomes" id="UP001174997">
    <property type="component" value="Unassembled WGS sequence"/>
</dbReference>
<sequence>MMGKVLWARRLRYTCLEGVWTWWLPTLSGFITLEHQDYHRRTSLASQLQHRVYTGRVYTSWETLAKSYANDKDRIGLSDHLRDLSYLQRLSYLPSTTVLGRSTVSWHRGASSLVLLRHRFRLNPPPSQRSQPSSPDRTPPYPRSALCRLVYPRVLSSQPLISLSEIGCRLEGCHSLAALKFSSLNICPRLNLSSQPPLPRQPRPGFFCSFLSHLGLKPSNTSRVHNRNQTNSQSL</sequence>
<reference evidence="1" key="1">
    <citation type="submission" date="2023-06" db="EMBL/GenBank/DDBJ databases">
        <title>Genome-scale phylogeny and comparative genomics of the fungal order Sordariales.</title>
        <authorList>
            <consortium name="Lawrence Berkeley National Laboratory"/>
            <person name="Hensen N."/>
            <person name="Bonometti L."/>
            <person name="Westerberg I."/>
            <person name="Brannstrom I.O."/>
            <person name="Guillou S."/>
            <person name="Cros-Aarteil S."/>
            <person name="Calhoun S."/>
            <person name="Haridas S."/>
            <person name="Kuo A."/>
            <person name="Mondo S."/>
            <person name="Pangilinan J."/>
            <person name="Riley R."/>
            <person name="Labutti K."/>
            <person name="Andreopoulos B."/>
            <person name="Lipzen A."/>
            <person name="Chen C."/>
            <person name="Yanf M."/>
            <person name="Daum C."/>
            <person name="Ng V."/>
            <person name="Clum A."/>
            <person name="Steindorff A."/>
            <person name="Ohm R."/>
            <person name="Martin F."/>
            <person name="Silar P."/>
            <person name="Natvig D."/>
            <person name="Lalanne C."/>
            <person name="Gautier V."/>
            <person name="Ament-Velasquez S.L."/>
            <person name="Kruys A."/>
            <person name="Hutchinson M.I."/>
            <person name="Powell A.J."/>
            <person name="Barry K."/>
            <person name="Miller A.N."/>
            <person name="Grigoriev I.V."/>
            <person name="Debuchy R."/>
            <person name="Gladieux P."/>
            <person name="Thoren M.H."/>
            <person name="Johannesson H."/>
        </authorList>
    </citation>
    <scope>NUCLEOTIDE SEQUENCE</scope>
    <source>
        <strain evidence="1">CBS 307.81</strain>
    </source>
</reference>